<sequence>MLFFLLLTLPAFAGAADPSNPFGLGPLGYTANASFGPELELWHEFYGQWPTGIAVSASGRVFANFPVQNTINFTVGELTTPTTETPFPNASINTPASLTNTSNPLYASAYTDKLISVQSVVVDPKDRLWILDTGRPVINGVYLLASEGGPKLVGVDLTTNQTFQVITFPPWVAYADTYLNDVRFDLRPSITQSGQGIAYITDSSDEGRNGIIVVDLGTGASWRHLDRDPSTTADPQFISAYDGVPFTVIHPTTDPFYPGTYSHFTTGADGNALSADGDYLYYTPLASRRFYRIATALLRVQPGPNNPTAQNAAVAGVEYLGQHASHADGMETSDDGTIWIGAPEQDAIFAYHPTSGRTEQFVHDPRIQWPDTLSVGVNGYLYFTVNQYTKQPGINNGTDLRVKPYGVFRVQLPNGAAKVTGLQ</sequence>
<evidence type="ECO:0000313" key="5">
    <source>
        <dbReference type="EMBL" id="KZT53116.1"/>
    </source>
</evidence>
<keyword evidence="4" id="KW-0732">Signal</keyword>
<dbReference type="Gene3D" id="2.120.10.30">
    <property type="entry name" value="TolB, C-terminal domain"/>
    <property type="match status" value="1"/>
</dbReference>
<evidence type="ECO:0000256" key="1">
    <source>
        <dbReference type="ARBA" id="ARBA00004613"/>
    </source>
</evidence>
<dbReference type="InParanoid" id="A0A165DM88"/>
<keyword evidence="6" id="KW-1185">Reference proteome</keyword>
<protein>
    <recommendedName>
        <fullName evidence="7">Major royal jelly protein</fullName>
    </recommendedName>
</protein>
<dbReference type="PANTHER" id="PTHR10009:SF18">
    <property type="entry name" value="PROTEIN YELLOW-LIKE PROTEIN"/>
    <property type="match status" value="1"/>
</dbReference>
<evidence type="ECO:0000256" key="2">
    <source>
        <dbReference type="ARBA" id="ARBA00009127"/>
    </source>
</evidence>
<dbReference type="InterPro" id="IPR011042">
    <property type="entry name" value="6-blade_b-propeller_TolB-like"/>
</dbReference>
<evidence type="ECO:0000256" key="3">
    <source>
        <dbReference type="ARBA" id="ARBA00022525"/>
    </source>
</evidence>
<comment type="subcellular location">
    <subcellularLocation>
        <location evidence="1">Secreted</location>
    </subcellularLocation>
</comment>
<dbReference type="SUPFAM" id="SSF63829">
    <property type="entry name" value="Calcium-dependent phosphotriesterase"/>
    <property type="match status" value="1"/>
</dbReference>
<dbReference type="Proteomes" id="UP000076842">
    <property type="component" value="Unassembled WGS sequence"/>
</dbReference>
<gene>
    <name evidence="5" type="ORF">CALCODRAFT_557712</name>
</gene>
<feature type="signal peptide" evidence="4">
    <location>
        <begin position="1"/>
        <end position="15"/>
    </location>
</feature>
<evidence type="ECO:0008006" key="7">
    <source>
        <dbReference type="Google" id="ProtNLM"/>
    </source>
</evidence>
<evidence type="ECO:0000313" key="6">
    <source>
        <dbReference type="Proteomes" id="UP000076842"/>
    </source>
</evidence>
<dbReference type="OrthoDB" id="7776143at2759"/>
<dbReference type="Pfam" id="PF03022">
    <property type="entry name" value="MRJP"/>
    <property type="match status" value="1"/>
</dbReference>
<reference evidence="5 6" key="1">
    <citation type="journal article" date="2016" name="Mol. Biol. Evol.">
        <title>Comparative Genomics of Early-Diverging Mushroom-Forming Fungi Provides Insights into the Origins of Lignocellulose Decay Capabilities.</title>
        <authorList>
            <person name="Nagy L.G."/>
            <person name="Riley R."/>
            <person name="Tritt A."/>
            <person name="Adam C."/>
            <person name="Daum C."/>
            <person name="Floudas D."/>
            <person name="Sun H."/>
            <person name="Yadav J.S."/>
            <person name="Pangilinan J."/>
            <person name="Larsson K.H."/>
            <person name="Matsuura K."/>
            <person name="Barry K."/>
            <person name="Labutti K."/>
            <person name="Kuo R."/>
            <person name="Ohm R.A."/>
            <person name="Bhattacharya S.S."/>
            <person name="Shirouzu T."/>
            <person name="Yoshinaga Y."/>
            <person name="Martin F.M."/>
            <person name="Grigoriev I.V."/>
            <person name="Hibbett D.S."/>
        </authorList>
    </citation>
    <scope>NUCLEOTIDE SEQUENCE [LARGE SCALE GENOMIC DNA]</scope>
    <source>
        <strain evidence="5 6">HHB12733</strain>
    </source>
</reference>
<feature type="chain" id="PRO_5012249636" description="Major royal jelly protein" evidence="4">
    <location>
        <begin position="16"/>
        <end position="423"/>
    </location>
</feature>
<dbReference type="InterPro" id="IPR017996">
    <property type="entry name" value="MRJP/yellow-related"/>
</dbReference>
<proteinExistence type="inferred from homology"/>
<accession>A0A165DM88</accession>
<dbReference type="GO" id="GO:0005576">
    <property type="term" value="C:extracellular region"/>
    <property type="evidence" value="ECO:0007669"/>
    <property type="project" value="UniProtKB-SubCell"/>
</dbReference>
<evidence type="ECO:0000256" key="4">
    <source>
        <dbReference type="SAM" id="SignalP"/>
    </source>
</evidence>
<dbReference type="PANTHER" id="PTHR10009">
    <property type="entry name" value="PROTEIN YELLOW-RELATED"/>
    <property type="match status" value="1"/>
</dbReference>
<organism evidence="5 6">
    <name type="scientific">Calocera cornea HHB12733</name>
    <dbReference type="NCBI Taxonomy" id="1353952"/>
    <lineage>
        <taxon>Eukaryota</taxon>
        <taxon>Fungi</taxon>
        <taxon>Dikarya</taxon>
        <taxon>Basidiomycota</taxon>
        <taxon>Agaricomycotina</taxon>
        <taxon>Dacrymycetes</taxon>
        <taxon>Dacrymycetales</taxon>
        <taxon>Dacrymycetaceae</taxon>
        <taxon>Calocera</taxon>
    </lineage>
</organism>
<name>A0A165DM88_9BASI</name>
<dbReference type="AlphaFoldDB" id="A0A165DM88"/>
<dbReference type="EMBL" id="KV424046">
    <property type="protein sequence ID" value="KZT53116.1"/>
    <property type="molecule type" value="Genomic_DNA"/>
</dbReference>
<keyword evidence="3" id="KW-0964">Secreted</keyword>
<comment type="similarity">
    <text evidence="2">Belongs to the major royal jelly protein family.</text>
</comment>